<dbReference type="PANTHER" id="PTHR11022">
    <property type="entry name" value="PEPTIDOGLYCAN RECOGNITION PROTEIN"/>
    <property type="match status" value="1"/>
</dbReference>
<evidence type="ECO:0000256" key="4">
    <source>
        <dbReference type="SAM" id="SignalP"/>
    </source>
</evidence>
<evidence type="ECO:0000313" key="7">
    <source>
        <dbReference type="Proteomes" id="UP000494165"/>
    </source>
</evidence>
<evidence type="ECO:0000256" key="3">
    <source>
        <dbReference type="ARBA" id="ARBA00022859"/>
    </source>
</evidence>
<accession>A0A8S1DV03</accession>
<dbReference type="EMBL" id="CADEPI010000254">
    <property type="protein sequence ID" value="CAB3381971.1"/>
    <property type="molecule type" value="Genomic_DNA"/>
</dbReference>
<reference evidence="6 7" key="1">
    <citation type="submission" date="2020-04" db="EMBL/GenBank/DDBJ databases">
        <authorList>
            <person name="Alioto T."/>
            <person name="Alioto T."/>
            <person name="Gomez Garrido J."/>
        </authorList>
    </citation>
    <scope>NUCLEOTIDE SEQUENCE [LARGE SCALE GENOMIC DNA]</scope>
</reference>
<sequence length="215" mass="24183">MHPQIFGVLLLALAPAQVFCIFNRRTWGARTASSPLARFDGPASLVVIHTTNTNPCSIPSMCKSVVRDLQIKNIASNSSDIAYNFLIGCCSGVYEGTGWDYKAPISHNYKDPAIHVALIGKFDESAVPTHMSQSLRALISESQLRNKLKNSFTITEHKSNSSTRKLMVKNFLQGFAEYKEQMTSSGMHIKSRIAFLRMSDQRERWCRLLHLFSRL</sequence>
<dbReference type="GO" id="GO:0009253">
    <property type="term" value="P:peptidoglycan catabolic process"/>
    <property type="evidence" value="ECO:0007669"/>
    <property type="project" value="InterPro"/>
</dbReference>
<keyword evidence="7" id="KW-1185">Reference proteome</keyword>
<feature type="domain" description="Peptidoglycan recognition protein family" evidence="5">
    <location>
        <begin position="19"/>
        <end position="161"/>
    </location>
</feature>
<dbReference type="PANTHER" id="PTHR11022:SF75">
    <property type="entry name" value="PEPTIDOGLYCAN-RECOGNITION PROTEIN SB1-RELATED"/>
    <property type="match status" value="1"/>
</dbReference>
<dbReference type="GO" id="GO:0008270">
    <property type="term" value="F:zinc ion binding"/>
    <property type="evidence" value="ECO:0007669"/>
    <property type="project" value="InterPro"/>
</dbReference>
<feature type="signal peptide" evidence="4">
    <location>
        <begin position="1"/>
        <end position="20"/>
    </location>
</feature>
<dbReference type="InterPro" id="IPR015510">
    <property type="entry name" value="PGRP"/>
</dbReference>
<dbReference type="Proteomes" id="UP000494165">
    <property type="component" value="Unassembled WGS sequence"/>
</dbReference>
<dbReference type="SUPFAM" id="SSF55846">
    <property type="entry name" value="N-acetylmuramoyl-L-alanine amidase-like"/>
    <property type="match status" value="1"/>
</dbReference>
<gene>
    <name evidence="6" type="ORF">CLODIP_2_CD01071</name>
</gene>
<dbReference type="Pfam" id="PF01510">
    <property type="entry name" value="Amidase_2"/>
    <property type="match status" value="1"/>
</dbReference>
<comment type="similarity">
    <text evidence="1">Belongs to the N-acetylmuramoyl-L-alanine amidase 2 family.</text>
</comment>
<evidence type="ECO:0000313" key="6">
    <source>
        <dbReference type="EMBL" id="CAB3381971.1"/>
    </source>
</evidence>
<dbReference type="GO" id="GO:0008745">
    <property type="term" value="F:N-acetylmuramoyl-L-alanine amidase activity"/>
    <property type="evidence" value="ECO:0007669"/>
    <property type="project" value="InterPro"/>
</dbReference>
<dbReference type="GO" id="GO:0045087">
    <property type="term" value="P:innate immune response"/>
    <property type="evidence" value="ECO:0007669"/>
    <property type="project" value="UniProtKB-KW"/>
</dbReference>
<evidence type="ECO:0000259" key="5">
    <source>
        <dbReference type="SMART" id="SM00701"/>
    </source>
</evidence>
<dbReference type="OrthoDB" id="10001926at2759"/>
<evidence type="ECO:0000256" key="2">
    <source>
        <dbReference type="ARBA" id="ARBA00022588"/>
    </source>
</evidence>
<dbReference type="AlphaFoldDB" id="A0A8S1DV03"/>
<dbReference type="Gene3D" id="3.40.80.10">
    <property type="entry name" value="Peptidoglycan recognition protein-like"/>
    <property type="match status" value="1"/>
</dbReference>
<feature type="chain" id="PRO_5035749206" description="Peptidoglycan recognition protein family domain-containing protein" evidence="4">
    <location>
        <begin position="21"/>
        <end position="215"/>
    </location>
</feature>
<comment type="caution">
    <text evidence="6">The sequence shown here is derived from an EMBL/GenBank/DDBJ whole genome shotgun (WGS) entry which is preliminary data.</text>
</comment>
<keyword evidence="2" id="KW-0399">Innate immunity</keyword>
<dbReference type="InterPro" id="IPR006619">
    <property type="entry name" value="PGRP_domain_met/bac"/>
</dbReference>
<keyword evidence="4" id="KW-0732">Signal</keyword>
<protein>
    <recommendedName>
        <fullName evidence="5">Peptidoglycan recognition protein family domain-containing protein</fullName>
    </recommendedName>
</protein>
<organism evidence="6 7">
    <name type="scientific">Cloeon dipterum</name>
    <dbReference type="NCBI Taxonomy" id="197152"/>
    <lineage>
        <taxon>Eukaryota</taxon>
        <taxon>Metazoa</taxon>
        <taxon>Ecdysozoa</taxon>
        <taxon>Arthropoda</taxon>
        <taxon>Hexapoda</taxon>
        <taxon>Insecta</taxon>
        <taxon>Pterygota</taxon>
        <taxon>Palaeoptera</taxon>
        <taxon>Ephemeroptera</taxon>
        <taxon>Pisciforma</taxon>
        <taxon>Baetidae</taxon>
        <taxon>Cloeon</taxon>
    </lineage>
</organism>
<dbReference type="SMART" id="SM00701">
    <property type="entry name" value="PGRP"/>
    <property type="match status" value="1"/>
</dbReference>
<proteinExistence type="inferred from homology"/>
<keyword evidence="3" id="KW-0391">Immunity</keyword>
<dbReference type="InterPro" id="IPR036505">
    <property type="entry name" value="Amidase/PGRP_sf"/>
</dbReference>
<dbReference type="InterPro" id="IPR002502">
    <property type="entry name" value="Amidase_domain"/>
</dbReference>
<name>A0A8S1DV03_9INSE</name>
<evidence type="ECO:0000256" key="1">
    <source>
        <dbReference type="ARBA" id="ARBA00007553"/>
    </source>
</evidence>
<dbReference type="CDD" id="cd06583">
    <property type="entry name" value="PGRP"/>
    <property type="match status" value="1"/>
</dbReference>